<dbReference type="InterPro" id="IPR015424">
    <property type="entry name" value="PyrdxlP-dep_Trfase"/>
</dbReference>
<dbReference type="EC" id="2.6.1.13" evidence="3"/>
<dbReference type="RefSeq" id="WP_393971491.1">
    <property type="nucleotide sequence ID" value="NZ_CP133772.1"/>
</dbReference>
<evidence type="ECO:0000256" key="8">
    <source>
        <dbReference type="ARBA" id="ARBA00073894"/>
    </source>
</evidence>
<reference evidence="10 11" key="1">
    <citation type="submission" date="2023-09" db="EMBL/GenBank/DDBJ databases">
        <authorList>
            <person name="Golyshina O.V."/>
            <person name="Lunev E.A."/>
            <person name="Bargiela R."/>
            <person name="Gaines M.C."/>
            <person name="Daum B."/>
            <person name="Bale N.J."/>
            <person name="Koenen M."/>
            <person name="Sinninghe Damst J.S."/>
            <person name="Yakimov M."/>
            <person name="Golyshin P.N."/>
        </authorList>
    </citation>
    <scope>NUCLEOTIDE SEQUENCE [LARGE SCALE GENOMIC DNA]</scope>
    <source>
        <strain evidence="10 11">M1</strain>
    </source>
</reference>
<dbReference type="SUPFAM" id="SSF53383">
    <property type="entry name" value="PLP-dependent transferases"/>
    <property type="match status" value="1"/>
</dbReference>
<dbReference type="Gene3D" id="3.40.640.10">
    <property type="entry name" value="Type I PLP-dependent aspartate aminotransferase-like (Major domain)"/>
    <property type="match status" value="1"/>
</dbReference>
<dbReference type="Gene3D" id="3.90.1150.10">
    <property type="entry name" value="Aspartate Aminotransferase, domain 1"/>
    <property type="match status" value="1"/>
</dbReference>
<keyword evidence="6 9" id="KW-0663">Pyridoxal phosphate</keyword>
<dbReference type="PIRSF" id="PIRSF000521">
    <property type="entry name" value="Transaminase_4ab_Lys_Orn"/>
    <property type="match status" value="1"/>
</dbReference>
<dbReference type="KEGG" id="omr:OXIME_000049"/>
<evidence type="ECO:0000256" key="9">
    <source>
        <dbReference type="RuleBase" id="RU003560"/>
    </source>
</evidence>
<evidence type="ECO:0000256" key="3">
    <source>
        <dbReference type="ARBA" id="ARBA00012924"/>
    </source>
</evidence>
<evidence type="ECO:0000313" key="10">
    <source>
        <dbReference type="EMBL" id="WYX99517.1"/>
    </source>
</evidence>
<evidence type="ECO:0000256" key="5">
    <source>
        <dbReference type="ARBA" id="ARBA00022679"/>
    </source>
</evidence>
<dbReference type="InterPro" id="IPR015422">
    <property type="entry name" value="PyrdxlP-dep_Trfase_small"/>
</dbReference>
<dbReference type="AlphaFoldDB" id="A0AAX4NDP4"/>
<evidence type="ECO:0000256" key="7">
    <source>
        <dbReference type="ARBA" id="ARBA00052899"/>
    </source>
</evidence>
<comment type="cofactor">
    <cofactor evidence="1">
        <name>pyridoxal 5'-phosphate</name>
        <dbReference type="ChEBI" id="CHEBI:597326"/>
    </cofactor>
</comment>
<dbReference type="InterPro" id="IPR050103">
    <property type="entry name" value="Class-III_PLP-dep_AT"/>
</dbReference>
<dbReference type="GO" id="GO:0030170">
    <property type="term" value="F:pyridoxal phosphate binding"/>
    <property type="evidence" value="ECO:0007669"/>
    <property type="project" value="InterPro"/>
</dbReference>
<evidence type="ECO:0000256" key="6">
    <source>
        <dbReference type="ARBA" id="ARBA00022898"/>
    </source>
</evidence>
<keyword evidence="5" id="KW-0808">Transferase</keyword>
<name>A0AAX4NDP4_9ARCH</name>
<comment type="catalytic activity">
    <reaction evidence="7">
        <text>L-ornithine + 2-oxoglutarate = L-glutamate 5-semialdehyde + L-glutamate</text>
        <dbReference type="Rhea" id="RHEA:25160"/>
        <dbReference type="ChEBI" id="CHEBI:16810"/>
        <dbReference type="ChEBI" id="CHEBI:29985"/>
        <dbReference type="ChEBI" id="CHEBI:46911"/>
        <dbReference type="ChEBI" id="CHEBI:58066"/>
        <dbReference type="EC" id="2.6.1.13"/>
    </reaction>
</comment>
<comment type="similarity">
    <text evidence="2 9">Belongs to the class-III pyridoxal-phosphate-dependent aminotransferase family.</text>
</comment>
<dbReference type="GO" id="GO:0042802">
    <property type="term" value="F:identical protein binding"/>
    <property type="evidence" value="ECO:0007669"/>
    <property type="project" value="TreeGrafter"/>
</dbReference>
<dbReference type="InterPro" id="IPR015421">
    <property type="entry name" value="PyrdxlP-dep_Trfase_major"/>
</dbReference>
<dbReference type="CDD" id="cd00610">
    <property type="entry name" value="OAT_like"/>
    <property type="match status" value="1"/>
</dbReference>
<evidence type="ECO:0000256" key="1">
    <source>
        <dbReference type="ARBA" id="ARBA00001933"/>
    </source>
</evidence>
<evidence type="ECO:0000313" key="11">
    <source>
        <dbReference type="Proteomes" id="UP001451606"/>
    </source>
</evidence>
<gene>
    <name evidence="10" type="ORF">OXIME_000049</name>
</gene>
<dbReference type="PANTHER" id="PTHR11986">
    <property type="entry name" value="AMINOTRANSFERASE CLASS III"/>
    <property type="match status" value="1"/>
</dbReference>
<protein>
    <recommendedName>
        <fullName evidence="8">Ornithine aminotransferase</fullName>
        <ecNumber evidence="3">2.6.1.13</ecNumber>
    </recommendedName>
</protein>
<organism evidence="10 11">
    <name type="scientific">Oxyplasma meridianum</name>
    <dbReference type="NCBI Taxonomy" id="3073602"/>
    <lineage>
        <taxon>Archaea</taxon>
        <taxon>Methanobacteriati</taxon>
        <taxon>Thermoplasmatota</taxon>
        <taxon>Thermoplasmata</taxon>
        <taxon>Thermoplasmatales</taxon>
        <taxon>Thermoplasmataceae</taxon>
        <taxon>Oxyplasma</taxon>
    </lineage>
</organism>
<sequence length="457" mass="50463">MMEEKVSNNKEQNLDSIKIRIMPPGPEAKKIIDSDSEFLVTSTKSLPLVAKRGRGSFVEDADGNVFLDFASGISVTNLGHIHPYVTAKVEEQIHKLWHFAGTDFYYKEQVDAARSIESITPGTFKKKVFFSNSGAESNEAAIKIAKIFTKKQQFISFIGGFHGRTQGALSMTASKAIQQKGFFPTMPGVHHVPYPNPFRNAFGIDGYEHPDELVNRTLDFIEKYVLKTYAPPENVAAFLVEPIQGEGGYIVPPKNFHKDLRKLADENNILVIMDEVQSGMGRTGKYFASEHFGVEPEVITIAKAVASGIPMGAVVINSRLDFPESGLHSNTFGGNVLASVAATATIETMKKEKILDNVVNQGIYFKKRLLELKDKYSSIGDVRGIGLMVAIDFVKDQKTREPDVKLRDKVEYKAFENGLITLSTGTSAVRLIPPLNIKQSEIDMGIDALDKAIKQSL</sequence>
<keyword evidence="4 10" id="KW-0032">Aminotransferase</keyword>
<dbReference type="InterPro" id="IPR005814">
    <property type="entry name" value="Aminotrans_3"/>
</dbReference>
<evidence type="ECO:0000256" key="4">
    <source>
        <dbReference type="ARBA" id="ARBA00022576"/>
    </source>
</evidence>
<dbReference type="EMBL" id="CP133772">
    <property type="protein sequence ID" value="WYX99517.1"/>
    <property type="molecule type" value="Genomic_DNA"/>
</dbReference>
<proteinExistence type="inferred from homology"/>
<dbReference type="Pfam" id="PF00202">
    <property type="entry name" value="Aminotran_3"/>
    <property type="match status" value="1"/>
</dbReference>
<keyword evidence="11" id="KW-1185">Reference proteome</keyword>
<dbReference type="NCBIfam" id="NF004426">
    <property type="entry name" value="PRK05769.1"/>
    <property type="match status" value="1"/>
</dbReference>
<dbReference type="FunFam" id="3.40.640.10:FF:000013">
    <property type="entry name" value="4-aminobutyrate aminotransferase"/>
    <property type="match status" value="1"/>
</dbReference>
<dbReference type="PANTHER" id="PTHR11986:SF58">
    <property type="entry name" value="LEUCINE_METHIONINE RACEMASE"/>
    <property type="match status" value="1"/>
</dbReference>
<dbReference type="Proteomes" id="UP001451606">
    <property type="component" value="Chromosome"/>
</dbReference>
<dbReference type="GO" id="GO:0004587">
    <property type="term" value="F:ornithine aminotransferase activity"/>
    <property type="evidence" value="ECO:0007669"/>
    <property type="project" value="UniProtKB-EC"/>
</dbReference>
<accession>A0AAX4NDP4</accession>
<evidence type="ECO:0000256" key="2">
    <source>
        <dbReference type="ARBA" id="ARBA00008954"/>
    </source>
</evidence>
<dbReference type="GeneID" id="95966773"/>